<sequence length="323" mass="34901">MNDLPTTILGARQYRNSHAPLVFAQVWLDPVDAASSTTLSTRSESNSATAETTSKKGLSTAEKVGIGVGSGGLVLIVCLIAIIFVHRRRVKSGDIEKGRTRKPKSRRRFRNRRRMKHKIDMPSSGEPKALHSPSTTRSAPLEVGGGGSPAPSPPRSPPPIRPKSSKRPPSLPIVPVVSIDDSESLALKTPDVPAKSSRRLSLLMEEVPRPRTAPAAAAPPEHGTPLFSDASRSPGNSSLRPLPLFSPPPELLGRISEDSRERSGNHTPQVPAKAAARMSMVSTTSTMIDGAEEEIATLRAENERLRRETLRLRAMVGDNRRDE</sequence>
<feature type="transmembrane region" description="Helical" evidence="3">
    <location>
        <begin position="64"/>
        <end position="85"/>
    </location>
</feature>
<keyword evidence="3" id="KW-0812">Transmembrane</keyword>
<feature type="region of interest" description="Disordered" evidence="2">
    <location>
        <begin position="188"/>
        <end position="276"/>
    </location>
</feature>
<feature type="compositionally biased region" description="Low complexity" evidence="2">
    <location>
        <begin position="210"/>
        <end position="220"/>
    </location>
</feature>
<evidence type="ECO:0000313" key="4">
    <source>
        <dbReference type="EMBL" id="KAJ2894922.1"/>
    </source>
</evidence>
<feature type="coiled-coil region" evidence="1">
    <location>
        <begin position="288"/>
        <end position="315"/>
    </location>
</feature>
<feature type="compositionally biased region" description="Pro residues" evidence="2">
    <location>
        <begin position="150"/>
        <end position="161"/>
    </location>
</feature>
<feature type="compositionally biased region" description="Basic residues" evidence="2">
    <location>
        <begin position="99"/>
        <end position="117"/>
    </location>
</feature>
<protein>
    <submittedName>
        <fullName evidence="4">Uncharacterized protein</fullName>
    </submittedName>
</protein>
<evidence type="ECO:0000256" key="1">
    <source>
        <dbReference type="SAM" id="Coils"/>
    </source>
</evidence>
<keyword evidence="3" id="KW-1133">Transmembrane helix</keyword>
<organism evidence="4 5">
    <name type="scientific">Zalerion maritima</name>
    <dbReference type="NCBI Taxonomy" id="339359"/>
    <lineage>
        <taxon>Eukaryota</taxon>
        <taxon>Fungi</taxon>
        <taxon>Dikarya</taxon>
        <taxon>Ascomycota</taxon>
        <taxon>Pezizomycotina</taxon>
        <taxon>Sordariomycetes</taxon>
        <taxon>Lulworthiomycetidae</taxon>
        <taxon>Lulworthiales</taxon>
        <taxon>Lulworthiaceae</taxon>
        <taxon>Zalerion</taxon>
    </lineage>
</organism>
<dbReference type="EMBL" id="JAKWBI020000446">
    <property type="protein sequence ID" value="KAJ2894922.1"/>
    <property type="molecule type" value="Genomic_DNA"/>
</dbReference>
<dbReference type="Proteomes" id="UP001201980">
    <property type="component" value="Unassembled WGS sequence"/>
</dbReference>
<evidence type="ECO:0000256" key="3">
    <source>
        <dbReference type="SAM" id="Phobius"/>
    </source>
</evidence>
<feature type="compositionally biased region" description="Basic and acidic residues" evidence="2">
    <location>
        <begin position="255"/>
        <end position="264"/>
    </location>
</feature>
<comment type="caution">
    <text evidence="4">The sequence shown here is derived from an EMBL/GenBank/DDBJ whole genome shotgun (WGS) entry which is preliminary data.</text>
</comment>
<evidence type="ECO:0000256" key="2">
    <source>
        <dbReference type="SAM" id="MobiDB-lite"/>
    </source>
</evidence>
<proteinExistence type="predicted"/>
<feature type="compositionally biased region" description="Low complexity" evidence="2">
    <location>
        <begin position="40"/>
        <end position="52"/>
    </location>
</feature>
<reference evidence="4" key="1">
    <citation type="submission" date="2022-07" db="EMBL/GenBank/DDBJ databases">
        <title>Draft genome sequence of Zalerion maritima ATCC 34329, a (micro)plastics degrading marine fungus.</title>
        <authorList>
            <person name="Paco A."/>
            <person name="Goncalves M.F.M."/>
            <person name="Rocha-Santos T.A.P."/>
            <person name="Alves A."/>
        </authorList>
    </citation>
    <scope>NUCLEOTIDE SEQUENCE</scope>
    <source>
        <strain evidence="4">ATCC 34329</strain>
    </source>
</reference>
<evidence type="ECO:0000313" key="5">
    <source>
        <dbReference type="Proteomes" id="UP001201980"/>
    </source>
</evidence>
<feature type="region of interest" description="Disordered" evidence="2">
    <location>
        <begin position="37"/>
        <end position="57"/>
    </location>
</feature>
<keyword evidence="5" id="KW-1185">Reference proteome</keyword>
<accession>A0AAD5RI73</accession>
<name>A0AAD5RI73_9PEZI</name>
<keyword evidence="3" id="KW-0472">Membrane</keyword>
<feature type="region of interest" description="Disordered" evidence="2">
    <location>
        <begin position="95"/>
        <end position="174"/>
    </location>
</feature>
<dbReference type="AlphaFoldDB" id="A0AAD5RI73"/>
<keyword evidence="1" id="KW-0175">Coiled coil</keyword>
<gene>
    <name evidence="4" type="ORF">MKZ38_007091</name>
</gene>